<evidence type="ECO:0000256" key="6">
    <source>
        <dbReference type="SAM" id="Phobius"/>
    </source>
</evidence>
<dbReference type="EMBL" id="WIXE01013777">
    <property type="protein sequence ID" value="KAK5974815.1"/>
    <property type="molecule type" value="Genomic_DNA"/>
</dbReference>
<feature type="transmembrane region" description="Helical" evidence="6">
    <location>
        <begin position="147"/>
        <end position="169"/>
    </location>
</feature>
<dbReference type="Pfam" id="PF01061">
    <property type="entry name" value="ABC2_membrane"/>
    <property type="match status" value="1"/>
</dbReference>
<protein>
    <recommendedName>
        <fullName evidence="7">ABC-2 type transporter transmembrane domain-containing protein</fullName>
    </recommendedName>
</protein>
<organism evidence="8 9">
    <name type="scientific">Trichostrongylus colubriformis</name>
    <name type="common">Black scour worm</name>
    <dbReference type="NCBI Taxonomy" id="6319"/>
    <lineage>
        <taxon>Eukaryota</taxon>
        <taxon>Metazoa</taxon>
        <taxon>Ecdysozoa</taxon>
        <taxon>Nematoda</taxon>
        <taxon>Chromadorea</taxon>
        <taxon>Rhabditida</taxon>
        <taxon>Rhabditina</taxon>
        <taxon>Rhabditomorpha</taxon>
        <taxon>Strongyloidea</taxon>
        <taxon>Trichostrongylidae</taxon>
        <taxon>Trichostrongylus</taxon>
    </lineage>
</organism>
<reference evidence="8 9" key="1">
    <citation type="submission" date="2019-10" db="EMBL/GenBank/DDBJ databases">
        <title>Assembly and Annotation for the nematode Trichostrongylus colubriformis.</title>
        <authorList>
            <person name="Martin J."/>
        </authorList>
    </citation>
    <scope>NUCLEOTIDE SEQUENCE [LARGE SCALE GENOMIC DNA]</scope>
    <source>
        <strain evidence="8">G859</strain>
        <tissue evidence="8">Whole worm</tissue>
    </source>
</reference>
<keyword evidence="5 6" id="KW-0472">Membrane</keyword>
<feature type="transmembrane region" description="Helical" evidence="6">
    <location>
        <begin position="238"/>
        <end position="261"/>
    </location>
</feature>
<dbReference type="AlphaFoldDB" id="A0AAN8FR30"/>
<feature type="transmembrane region" description="Helical" evidence="6">
    <location>
        <begin position="82"/>
        <end position="107"/>
    </location>
</feature>
<evidence type="ECO:0000313" key="9">
    <source>
        <dbReference type="Proteomes" id="UP001331761"/>
    </source>
</evidence>
<evidence type="ECO:0000259" key="7">
    <source>
        <dbReference type="Pfam" id="PF01061"/>
    </source>
</evidence>
<proteinExistence type="predicted"/>
<keyword evidence="3 6" id="KW-0812">Transmembrane</keyword>
<dbReference type="GO" id="GO:0140359">
    <property type="term" value="F:ABC-type transporter activity"/>
    <property type="evidence" value="ECO:0007669"/>
    <property type="project" value="InterPro"/>
</dbReference>
<comment type="caution">
    <text evidence="8">The sequence shown here is derived from an EMBL/GenBank/DDBJ whole genome shotgun (WGS) entry which is preliminary data.</text>
</comment>
<keyword evidence="2" id="KW-0813">Transport</keyword>
<evidence type="ECO:0000313" key="8">
    <source>
        <dbReference type="EMBL" id="KAK5974815.1"/>
    </source>
</evidence>
<evidence type="ECO:0000256" key="3">
    <source>
        <dbReference type="ARBA" id="ARBA00022692"/>
    </source>
</evidence>
<feature type="domain" description="ABC-2 type transporter transmembrane" evidence="7">
    <location>
        <begin position="1"/>
        <end position="198"/>
    </location>
</feature>
<evidence type="ECO:0000256" key="2">
    <source>
        <dbReference type="ARBA" id="ARBA00022448"/>
    </source>
</evidence>
<feature type="transmembrane region" description="Helical" evidence="6">
    <location>
        <begin position="51"/>
        <end position="70"/>
    </location>
</feature>
<dbReference type="GO" id="GO:0005886">
    <property type="term" value="C:plasma membrane"/>
    <property type="evidence" value="ECO:0007669"/>
    <property type="project" value="TreeGrafter"/>
</dbReference>
<dbReference type="PANTHER" id="PTHR48041">
    <property type="entry name" value="ABC TRANSPORTER G FAMILY MEMBER 28"/>
    <property type="match status" value="1"/>
</dbReference>
<feature type="transmembrane region" description="Helical" evidence="6">
    <location>
        <begin position="12"/>
        <end position="31"/>
    </location>
</feature>
<keyword evidence="9" id="KW-1185">Reference proteome</keyword>
<gene>
    <name evidence="8" type="ORF">GCK32_001947</name>
</gene>
<dbReference type="InterPro" id="IPR050352">
    <property type="entry name" value="ABCG_transporters"/>
</dbReference>
<comment type="subcellular location">
    <subcellularLocation>
        <location evidence="1">Membrane</location>
        <topology evidence="1">Multi-pass membrane protein</topology>
    </subcellularLocation>
</comment>
<keyword evidence="4 6" id="KW-1133">Transmembrane helix</keyword>
<dbReference type="Proteomes" id="UP001331761">
    <property type="component" value="Unassembled WGS sequence"/>
</dbReference>
<sequence>MARDRQGFFTHLIKTAIVSVIIGMIFFKTEFTRDTLMNYKGAAIRATGDMSYIYLYPSIFCLLADLPAVIREYQSNTYAPSAYFLAVVLTDSMQYLIHPTVYSLIVYNMAGYSRTFSQFILFSLLNIVVVNVSTSVAYAAASICGRLTLAVVLTPMLVQPLFVFAGFFIDLRTVPIYFKVFTHISWFKYAYEAHLIILLEPIKSVVDSPTSYTQNATLYSSKNGTDVLLSLGFHPNLLITNFVILIIIIILIRSIALLAFITRIQRS</sequence>
<accession>A0AAN8FR30</accession>
<feature type="transmembrane region" description="Helical" evidence="6">
    <location>
        <begin position="119"/>
        <end position="140"/>
    </location>
</feature>
<dbReference type="InterPro" id="IPR013525">
    <property type="entry name" value="ABC2_TM"/>
</dbReference>
<dbReference type="PANTHER" id="PTHR48041:SF68">
    <property type="entry name" value="ABC TRANSPORTER DOMAIN-CONTAINING PROTEIN"/>
    <property type="match status" value="1"/>
</dbReference>
<name>A0AAN8FR30_TRICO</name>
<evidence type="ECO:0000256" key="4">
    <source>
        <dbReference type="ARBA" id="ARBA00022989"/>
    </source>
</evidence>
<evidence type="ECO:0000256" key="1">
    <source>
        <dbReference type="ARBA" id="ARBA00004141"/>
    </source>
</evidence>
<evidence type="ECO:0000256" key="5">
    <source>
        <dbReference type="ARBA" id="ARBA00023136"/>
    </source>
</evidence>